<accession>A0A2X4ZFK4</accession>
<evidence type="ECO:0000256" key="2">
    <source>
        <dbReference type="ARBA" id="ARBA00007257"/>
    </source>
</evidence>
<dbReference type="InterPro" id="IPR041171">
    <property type="entry name" value="SDR_Ig"/>
</dbReference>
<evidence type="ECO:0000256" key="5">
    <source>
        <dbReference type="ARBA" id="ARBA00022729"/>
    </source>
</evidence>
<comment type="similarity">
    <text evidence="2">Belongs to the serine-aspartate repeat-containing protein (SDr) family.</text>
</comment>
<dbReference type="Gene3D" id="2.60.40.10">
    <property type="entry name" value="Immunoglobulins"/>
    <property type="match status" value="2"/>
</dbReference>
<sequence>MGKKVSIIAFIFVLISNTIFTSIGLPVQVQAISNPEKDVFANISLIDEAGEVINAEKQISPESAVRIQLDWKLTDANVRAGDVHSIKLPPALKIIKQESGKLIAKDGLEVASYEVATGGMVSVTVNDEIEIPVNETGTITIPVIFDKEVIKDSETTALTFINNGKAQVIDVAFEIKAKDETTEEATGESKETEEETIAEDTEVVDQEGGEIEDEKTEAPEETIVEDTGEKEEQAADIKEDLSALKSKKELKSTEIKGNILTSTKLIIQDEKGNVIESAGPDSIISVYYDWALENGHGYAAGSTFTFQLPAELEVYEFVIASPMKAPNGDIFGHFSVAKDGTATVEFTEYIEHHSNIKGTLEVLTELSKDIIITEDKEIIVTPIEGGDSIKVPITYNPGGPAIEKKGVPNKGYNAETIEWTVDFNKTLEKIENAVLNDPIQAGQKLQKDSLKLYHLITKMDGTVTLGELVDQSKYIVGNTTDGKDFSLDFRGDINTAYRVVYTTDITDGDQKDFKNTAELLSNGTKVADASASVGVQRGHPIAKKAAHYDSKNQTITWQIRYNYDEKNIAQVDAYLRDAFIKNDSQELMRESIVVKDVTIDSNGKEMIGEVVEKGDYTVTYNVDGTVEEAGNPINRKFNFNLQFNKDIDSAYIIEYKTKATDRVFDGIDIENRIYLADDRYSTGKQLVGQQILFKNHGTPNYKDKIIEWTISFNHDHQEMKNVLLTDVFTNGGLTLDPESIVITNNDGKLASPGDYEIVKDEQNEFVIQFNKTINSAHTIKYKTDFDYEQRKDKSLNYLQNKATLAWTDKDGAEKTKEAQSNFIPNDYTQFNGFKNSSYNAITQEITWSIVFNYNLQKLTSASIEDFITQSENLKVDLTSIEVHKVIPKQGENAVEVGELVSPDLYTKTEIEKDGKKGFKVEFRDEINEAYQITYKTSLKNLSFVEKIYDNKVTVFDGTKKQADLTASVSIPHGGAYTTKSAEQNGKIIDWKVNINFAQAKVNNATVIDTPSDNQSVLEQSFHLYATKVAENGTVTKGDELKLGEDYTLKFTEDPYSFELKFNNEISKPYTLEYQSLILAKTGDKINNDISFKGDKTTEGPVSESKSEIVVKHTTGMGTGSGEVGSLTLTKTDANDGKLLPDATFTLKDADSGVVIKTATTNSNGEIVFDKLLFGDYLLIEDKAPEGYLENSEAITITIGGDNGSASNSKTIKNMKIIRAVELEKLDSENPNKKLGDAEFELQQKDEDKWVTLATLTTNDQGIIYKDELKPGEYQFVETKPRLGYELDKTPIPFTIKEKQTEKIKVTKKNTKTKREIEGTKDWKDGDSKERPQSIVVELLRNDEIIKEVEVTAARNWTFSFVGLDEYNDESKKYTYTVREKEVEGYKSSVDGFNITNVRAGITSVEGMKIWKDDNAADRPEVIKVNLLQNDIVVETKEVTKESNWSYSFKDLAKYDENGVVYKYTVKEQGVPGYKSEVDGFNITNIKSEQISVPVTKGWKDDNATDRPDSIQVNLLRDGEPFKEAMVTAENEWKHEFTELEAYDDEGVAYEYTIEEVEVVGYETKIDGFDITNLRVGKTSVEGTKTWKDDNSADRPEKIKVDLLQNSRVIDTQEVTAETDWKFLFLDLQKYDDEGVVFKYAVKEHEVDGYNSTVDNYDITNVRTGTTSVEGKKIWKDDNATDRPEKIKVDLLQNGKVVDAQEVTSDANWKYLFPELQKYDDEGVAYQYTVKEHAVDGYDSTVDDFNITNVRVGKTSVEGTKTWKDDNATDRPEKIKVDLLRNGKVVDTREITAEADWKYYFTDLQKYDDEGVAYNYAVKEQMVDGYDSTVNGFNITNVRVGVTSVEGTKTWKDNNSADRPEKIKVDLLRNGDVVDTKEVTNETNWDYLFTDLQKYDDEGVVYNYAVKEHAVNGYNSTVDGFNITNVRVGTTSVEGTKTWKDANATDRPEKIKVDLLQNGEVIDTKEVTVETNWKYLFTDLQKYDDEGIAYKYEVKERAVDGYASAVEGFDITNVRVGTSLIEGTKTWKDDNAADRPEKIKVNLLQNGKVVYTKEVAAETDWKYLFADLQKYDEEGVAYHYEVQEHAVDGYDSIVEGFDITNVRVGITSVEGTKTWKDDNSADRPEMIKVNLLKNGVVEATQEVTKTSNWSYSFKDLAKYDENGAEYEYAVKEQGVPGYKSEVNGFNITNIKSEQTSVDVTKGWKDDNAKDRPDSIKVNLLRNGEPIKEAIVTAKNEWTHDFTDLEAYDDEGIAYEYTIEEAEVAGYKTKMDGYDITNIRVGITSVEGTKTWKGDHATNRPDSIQVDLLQNGKVINTVEVTDKAGWMYSFKDLAEFDENGVAYMYTVKEQRVDGYTSIIDGYDITNILDPEPVKPTEPTEPGEQVNKPGGEVKPVSGNKPGNYGGKLPQTGEEQFMYMMIAGFLLLAMGGVLIFRRKKKA</sequence>
<dbReference type="Pfam" id="PF00746">
    <property type="entry name" value="Gram_pos_anchor"/>
    <property type="match status" value="1"/>
</dbReference>
<feature type="domain" description="Gram-positive cocci surface proteins LPxTG" evidence="9">
    <location>
        <begin position="2405"/>
        <end position="2438"/>
    </location>
</feature>
<dbReference type="Proteomes" id="UP000249134">
    <property type="component" value="Chromosome 1"/>
</dbReference>
<dbReference type="Pfam" id="PF05737">
    <property type="entry name" value="Collagen_bind"/>
    <property type="match status" value="5"/>
</dbReference>
<dbReference type="GO" id="GO:0007155">
    <property type="term" value="P:cell adhesion"/>
    <property type="evidence" value="ECO:0007669"/>
    <property type="project" value="InterPro"/>
</dbReference>
<evidence type="ECO:0000256" key="6">
    <source>
        <dbReference type="ARBA" id="ARBA00023088"/>
    </source>
</evidence>
<dbReference type="Pfam" id="PF17961">
    <property type="entry name" value="Big_8"/>
    <property type="match status" value="2"/>
</dbReference>
<keyword evidence="8" id="KW-0472">Membrane</keyword>
<dbReference type="InterPro" id="IPR008454">
    <property type="entry name" value="Collagen-bd_Cna-like_B-typ_dom"/>
</dbReference>
<gene>
    <name evidence="10" type="primary">cna</name>
    <name evidence="10" type="ORF">NCTC4824_04109</name>
</gene>
<dbReference type="KEGG" id="blen:NCTC4824_04109"/>
<dbReference type="SUPFAM" id="SSF49401">
    <property type="entry name" value="Bacterial adhesins"/>
    <property type="match status" value="7"/>
</dbReference>
<dbReference type="InterPro" id="IPR041033">
    <property type="entry name" value="SpaA_PFL_dom_1"/>
</dbReference>
<dbReference type="PANTHER" id="PTHR36108:SF13">
    <property type="entry name" value="COLOSSIN-B-RELATED"/>
    <property type="match status" value="1"/>
</dbReference>
<reference evidence="10 11" key="1">
    <citation type="submission" date="2018-06" db="EMBL/GenBank/DDBJ databases">
        <authorList>
            <consortium name="Pathogen Informatics"/>
            <person name="Doyle S."/>
        </authorList>
    </citation>
    <scope>NUCLEOTIDE SEQUENCE [LARGE SCALE GENOMIC DNA]</scope>
    <source>
        <strain evidence="10 11">NCTC4824</strain>
    </source>
</reference>
<feature type="compositionally biased region" description="Acidic residues" evidence="7">
    <location>
        <begin position="181"/>
        <end position="229"/>
    </location>
</feature>
<evidence type="ECO:0000313" key="10">
    <source>
        <dbReference type="EMBL" id="SQI63415.1"/>
    </source>
</evidence>
<evidence type="ECO:0000256" key="8">
    <source>
        <dbReference type="SAM" id="Phobius"/>
    </source>
</evidence>
<dbReference type="InterPro" id="IPR008966">
    <property type="entry name" value="Adhesion_dom_sf"/>
</dbReference>
<dbReference type="SUPFAM" id="SSF49478">
    <property type="entry name" value="Cna protein B-type domain"/>
    <property type="match status" value="14"/>
</dbReference>
<protein>
    <submittedName>
        <fullName evidence="10">Cell wall anchor domain-containing protein</fullName>
    </submittedName>
</protein>
<keyword evidence="5" id="KW-0732">Signal</keyword>
<keyword evidence="8" id="KW-0812">Transmembrane</keyword>
<evidence type="ECO:0000256" key="1">
    <source>
        <dbReference type="ARBA" id="ARBA00004168"/>
    </source>
</evidence>
<evidence type="ECO:0000259" key="9">
    <source>
        <dbReference type="PROSITE" id="PS50847"/>
    </source>
</evidence>
<evidence type="ECO:0000256" key="3">
    <source>
        <dbReference type="ARBA" id="ARBA00022512"/>
    </source>
</evidence>
<dbReference type="PROSITE" id="PS50847">
    <property type="entry name" value="GRAM_POS_ANCHORING"/>
    <property type="match status" value="1"/>
</dbReference>
<keyword evidence="8" id="KW-1133">Transmembrane helix</keyword>
<dbReference type="PANTHER" id="PTHR36108">
    <property type="entry name" value="COLOSSIN-B-RELATED"/>
    <property type="match status" value="1"/>
</dbReference>
<evidence type="ECO:0000256" key="4">
    <source>
        <dbReference type="ARBA" id="ARBA00022525"/>
    </source>
</evidence>
<keyword evidence="11" id="KW-1185">Reference proteome</keyword>
<dbReference type="Pfam" id="PF17802">
    <property type="entry name" value="SpaA"/>
    <property type="match status" value="2"/>
</dbReference>
<keyword evidence="6" id="KW-0572">Peptidoglycan-anchor</keyword>
<dbReference type="Pfam" id="PF05738">
    <property type="entry name" value="Cna_B"/>
    <property type="match status" value="12"/>
</dbReference>
<dbReference type="Gene3D" id="2.60.40.740">
    <property type="match status" value="5"/>
</dbReference>
<dbReference type="EMBL" id="LS483476">
    <property type="protein sequence ID" value="SQI63415.1"/>
    <property type="molecule type" value="Genomic_DNA"/>
</dbReference>
<evidence type="ECO:0000256" key="7">
    <source>
        <dbReference type="SAM" id="MobiDB-lite"/>
    </source>
</evidence>
<dbReference type="RefSeq" id="WP_066145678.1">
    <property type="nucleotide sequence ID" value="NZ_CBCSGM010000009.1"/>
</dbReference>
<keyword evidence="4" id="KW-0964">Secreted</keyword>
<organism evidence="10 11">
    <name type="scientific">Lederbergia lenta</name>
    <name type="common">Bacillus lentus</name>
    <dbReference type="NCBI Taxonomy" id="1467"/>
    <lineage>
        <taxon>Bacteria</taxon>
        <taxon>Bacillati</taxon>
        <taxon>Bacillota</taxon>
        <taxon>Bacilli</taxon>
        <taxon>Bacillales</taxon>
        <taxon>Bacillaceae</taxon>
        <taxon>Lederbergia</taxon>
    </lineage>
</organism>
<evidence type="ECO:0000313" key="11">
    <source>
        <dbReference type="Proteomes" id="UP000249134"/>
    </source>
</evidence>
<dbReference type="Gene3D" id="2.60.40.1140">
    <property type="entry name" value="Collagen-binding surface protein Cna, B-type domain"/>
    <property type="match status" value="12"/>
</dbReference>
<proteinExistence type="inferred from homology"/>
<feature type="region of interest" description="Disordered" evidence="7">
    <location>
        <begin position="2369"/>
        <end position="2404"/>
    </location>
</feature>
<dbReference type="InterPro" id="IPR019931">
    <property type="entry name" value="LPXTG_anchor"/>
</dbReference>
<dbReference type="InterPro" id="IPR013783">
    <property type="entry name" value="Ig-like_fold"/>
</dbReference>
<dbReference type="STRING" id="1348624.GCA_001591545_03689"/>
<dbReference type="CDD" id="cd00222">
    <property type="entry name" value="CollagenBindB"/>
    <property type="match status" value="12"/>
</dbReference>
<dbReference type="InterPro" id="IPR008456">
    <property type="entry name" value="Collagen-bd_dom"/>
</dbReference>
<dbReference type="NCBIfam" id="TIGR01167">
    <property type="entry name" value="LPXTG_anchor"/>
    <property type="match status" value="1"/>
</dbReference>
<dbReference type="InterPro" id="IPR011252">
    <property type="entry name" value="Fibrogen-bd_dom1"/>
</dbReference>
<dbReference type="GO" id="GO:0005518">
    <property type="term" value="F:collagen binding"/>
    <property type="evidence" value="ECO:0007669"/>
    <property type="project" value="InterPro"/>
</dbReference>
<keyword evidence="3" id="KW-0134">Cell wall</keyword>
<dbReference type="Gene3D" id="2.60.40.1280">
    <property type="match status" value="2"/>
</dbReference>
<name>A0A2X4ZFK4_LEDLE</name>
<feature type="region of interest" description="Disordered" evidence="7">
    <location>
        <begin position="179"/>
        <end position="230"/>
    </location>
</feature>
<feature type="transmembrane region" description="Helical" evidence="8">
    <location>
        <begin position="2413"/>
        <end position="2432"/>
    </location>
</feature>
<comment type="subcellular location">
    <subcellularLocation>
        <location evidence="1">Secreted</location>
        <location evidence="1">Cell wall</location>
        <topology evidence="1">Peptidoglycan-anchor</topology>
    </subcellularLocation>
</comment>